<organism evidence="1">
    <name type="scientific">Opuntia streptacantha</name>
    <name type="common">Prickly pear cactus</name>
    <name type="synonym">Opuntia cardona</name>
    <dbReference type="NCBI Taxonomy" id="393608"/>
    <lineage>
        <taxon>Eukaryota</taxon>
        <taxon>Viridiplantae</taxon>
        <taxon>Streptophyta</taxon>
        <taxon>Embryophyta</taxon>
        <taxon>Tracheophyta</taxon>
        <taxon>Spermatophyta</taxon>
        <taxon>Magnoliopsida</taxon>
        <taxon>eudicotyledons</taxon>
        <taxon>Gunneridae</taxon>
        <taxon>Pentapetalae</taxon>
        <taxon>Caryophyllales</taxon>
        <taxon>Cactineae</taxon>
        <taxon>Cactaceae</taxon>
        <taxon>Opuntioideae</taxon>
        <taxon>Opuntia</taxon>
    </lineage>
</organism>
<sequence length="116" mass="13177">MLNAKVRYHTKLAFLFCFFCPRKRGGVMGKGRHGADILLFSHEQNASSQSPELGKVKSPLSCGTRAGESWAVKNQQTLPFFLLKEGKIINTNPYLIPPWVRYFWGGVKTCIQHQYC</sequence>
<dbReference type="AlphaFoldDB" id="A0A7C8ZTJ1"/>
<reference evidence="1" key="1">
    <citation type="journal article" date="2013" name="J. Plant Res.">
        <title>Effect of fungi and light on seed germination of three Opuntia species from semiarid lands of central Mexico.</title>
        <authorList>
            <person name="Delgado-Sanchez P."/>
            <person name="Jimenez-Bremont J.F."/>
            <person name="Guerrero-Gonzalez Mde L."/>
            <person name="Flores J."/>
        </authorList>
    </citation>
    <scope>NUCLEOTIDE SEQUENCE</scope>
    <source>
        <tissue evidence="1">Cladode</tissue>
    </source>
</reference>
<protein>
    <submittedName>
        <fullName evidence="1">Uncharacterized protein</fullName>
    </submittedName>
</protein>
<name>A0A7C8ZTJ1_OPUST</name>
<dbReference type="EMBL" id="GISG01160948">
    <property type="protein sequence ID" value="MBA4649515.1"/>
    <property type="molecule type" value="Transcribed_RNA"/>
</dbReference>
<reference evidence="1" key="2">
    <citation type="submission" date="2020-07" db="EMBL/GenBank/DDBJ databases">
        <authorList>
            <person name="Vera ALvarez R."/>
            <person name="Arias-Moreno D.M."/>
            <person name="Jimenez-Jacinto V."/>
            <person name="Jimenez-Bremont J.F."/>
            <person name="Swaminathan K."/>
            <person name="Moose S.P."/>
            <person name="Guerrero-Gonzalez M.L."/>
            <person name="Marino-Ramirez L."/>
            <person name="Landsman D."/>
            <person name="Rodriguez-Kessler M."/>
            <person name="Delgado-Sanchez P."/>
        </authorList>
    </citation>
    <scope>NUCLEOTIDE SEQUENCE</scope>
    <source>
        <tissue evidence="1">Cladode</tissue>
    </source>
</reference>
<accession>A0A7C8ZTJ1</accession>
<evidence type="ECO:0000313" key="1">
    <source>
        <dbReference type="EMBL" id="MBA4649515.1"/>
    </source>
</evidence>
<proteinExistence type="predicted"/>